<dbReference type="Proteomes" id="UP000014500">
    <property type="component" value="Unassembled WGS sequence"/>
</dbReference>
<evidence type="ECO:0000313" key="2">
    <source>
        <dbReference type="EnsemblMetazoa" id="SMAR011806-PA"/>
    </source>
</evidence>
<dbReference type="STRING" id="126957.T1JDC9"/>
<accession>T1JDC9</accession>
<feature type="compositionally biased region" description="Basic and acidic residues" evidence="1">
    <location>
        <begin position="79"/>
        <end position="98"/>
    </location>
</feature>
<dbReference type="PhylomeDB" id="T1JDC9"/>
<dbReference type="EMBL" id="JH432102">
    <property type="status" value="NOT_ANNOTATED_CDS"/>
    <property type="molecule type" value="Genomic_DNA"/>
</dbReference>
<evidence type="ECO:0000256" key="1">
    <source>
        <dbReference type="SAM" id="MobiDB-lite"/>
    </source>
</evidence>
<name>T1JDC9_STRMM</name>
<dbReference type="AlphaFoldDB" id="T1JDC9"/>
<proteinExistence type="predicted"/>
<keyword evidence="3" id="KW-1185">Reference proteome</keyword>
<dbReference type="HOGENOM" id="CLU_700810_0_0_1"/>
<feature type="region of interest" description="Disordered" evidence="1">
    <location>
        <begin position="145"/>
        <end position="165"/>
    </location>
</feature>
<dbReference type="EnsemblMetazoa" id="SMAR011806-RA">
    <property type="protein sequence ID" value="SMAR011806-PA"/>
    <property type="gene ID" value="SMAR011806"/>
</dbReference>
<feature type="region of interest" description="Disordered" evidence="1">
    <location>
        <begin position="59"/>
        <end position="98"/>
    </location>
</feature>
<sequence length="394" mass="45983">MLNRRPIKQVEQVEHVEQMAMASFKITCLYRESDPNETMEIGQNTERTSSLPALMTQFRATDGVNDSKRLRENTPSPRQKRDSAEDNDSTREKEATEHGEALAHILAEFKQIRVENKEFSEQLNQIKSGNQVISGQNGANWCNDTKREGKESNWKTAQRRQGVPKARLEAQEDTKEVVLGLIDHHFKLSTLDLPKAFRMGKRGNKPGPIFVNLMEKSCLKGSKIFIDEDNTPMERLNKHHLLLEARRCCESGKKAYVRNDKLFIDSEVFVWNPIEEEVEFCYELRQKTNCVQERNGRDTKMRWRSHSTFQPTRRTNSVFNKHADFWTFVYRFDIIVLMETWTESKDIVKLKSTLNGLFDWYFMPATRLYKKSRAMEGHIVGMRRIAVIKLKTVT</sequence>
<reference evidence="2" key="2">
    <citation type="submission" date="2015-02" db="UniProtKB">
        <authorList>
            <consortium name="EnsemblMetazoa"/>
        </authorList>
    </citation>
    <scope>IDENTIFICATION</scope>
</reference>
<evidence type="ECO:0000313" key="3">
    <source>
        <dbReference type="Proteomes" id="UP000014500"/>
    </source>
</evidence>
<organism evidence="2 3">
    <name type="scientific">Strigamia maritima</name>
    <name type="common">European centipede</name>
    <name type="synonym">Geophilus maritimus</name>
    <dbReference type="NCBI Taxonomy" id="126957"/>
    <lineage>
        <taxon>Eukaryota</taxon>
        <taxon>Metazoa</taxon>
        <taxon>Ecdysozoa</taxon>
        <taxon>Arthropoda</taxon>
        <taxon>Myriapoda</taxon>
        <taxon>Chilopoda</taxon>
        <taxon>Pleurostigmophora</taxon>
        <taxon>Geophilomorpha</taxon>
        <taxon>Linotaeniidae</taxon>
        <taxon>Strigamia</taxon>
    </lineage>
</organism>
<protein>
    <submittedName>
        <fullName evidence="2">Uncharacterized protein</fullName>
    </submittedName>
</protein>
<reference evidence="3" key="1">
    <citation type="submission" date="2011-05" db="EMBL/GenBank/DDBJ databases">
        <authorList>
            <person name="Richards S.R."/>
            <person name="Qu J."/>
            <person name="Jiang H."/>
            <person name="Jhangiani S.N."/>
            <person name="Agravi P."/>
            <person name="Goodspeed R."/>
            <person name="Gross S."/>
            <person name="Mandapat C."/>
            <person name="Jackson L."/>
            <person name="Mathew T."/>
            <person name="Pu L."/>
            <person name="Thornton R."/>
            <person name="Saada N."/>
            <person name="Wilczek-Boney K.B."/>
            <person name="Lee S."/>
            <person name="Kovar C."/>
            <person name="Wu Y."/>
            <person name="Scherer S.E."/>
            <person name="Worley K.C."/>
            <person name="Muzny D.M."/>
            <person name="Gibbs R."/>
        </authorList>
    </citation>
    <scope>NUCLEOTIDE SEQUENCE</scope>
    <source>
        <strain evidence="3">Brora</strain>
    </source>
</reference>